<dbReference type="RefSeq" id="WP_146506543.1">
    <property type="nucleotide sequence ID" value="NZ_SJPG01000001.1"/>
</dbReference>
<evidence type="ECO:0008006" key="6">
    <source>
        <dbReference type="Google" id="ProtNLM"/>
    </source>
</evidence>
<evidence type="ECO:0000256" key="2">
    <source>
        <dbReference type="ARBA" id="ARBA00022723"/>
    </source>
</evidence>
<dbReference type="InterPro" id="IPR002933">
    <property type="entry name" value="Peptidase_M20"/>
</dbReference>
<dbReference type="Proteomes" id="UP000316095">
    <property type="component" value="Unassembled WGS sequence"/>
</dbReference>
<proteinExistence type="predicted"/>
<dbReference type="PANTHER" id="PTHR43270:SF12">
    <property type="entry name" value="SUCCINYL-DIAMINOPIMELATE DESUCCINYLASE"/>
    <property type="match status" value="1"/>
</dbReference>
<name>A0A5C5XLF1_9PLAN</name>
<keyword evidence="2" id="KW-0479">Metal-binding</keyword>
<keyword evidence="3" id="KW-0378">Hydrolase</keyword>
<dbReference type="GO" id="GO:0008233">
    <property type="term" value="F:peptidase activity"/>
    <property type="evidence" value="ECO:0007669"/>
    <property type="project" value="UniProtKB-KW"/>
</dbReference>
<reference evidence="4 5" key="1">
    <citation type="submission" date="2019-02" db="EMBL/GenBank/DDBJ databases">
        <title>Deep-cultivation of Planctomycetes and their phenomic and genomic characterization uncovers novel biology.</title>
        <authorList>
            <person name="Wiegand S."/>
            <person name="Jogler M."/>
            <person name="Boedeker C."/>
            <person name="Pinto D."/>
            <person name="Vollmers J."/>
            <person name="Rivas-Marin E."/>
            <person name="Kohn T."/>
            <person name="Peeters S.H."/>
            <person name="Heuer A."/>
            <person name="Rast P."/>
            <person name="Oberbeckmann S."/>
            <person name="Bunk B."/>
            <person name="Jeske O."/>
            <person name="Meyerdierks A."/>
            <person name="Storesund J.E."/>
            <person name="Kallscheuer N."/>
            <person name="Luecker S."/>
            <person name="Lage O.M."/>
            <person name="Pohl T."/>
            <person name="Merkel B.J."/>
            <person name="Hornburger P."/>
            <person name="Mueller R.-W."/>
            <person name="Bruemmer F."/>
            <person name="Labrenz M."/>
            <person name="Spormann A.M."/>
            <person name="Op Den Camp H."/>
            <person name="Overmann J."/>
            <person name="Amann R."/>
            <person name="Jetten M.S.M."/>
            <person name="Mascher T."/>
            <person name="Medema M.H."/>
            <person name="Devos D.P."/>
            <person name="Kaster A.-K."/>
            <person name="Ovreas L."/>
            <person name="Rohde M."/>
            <person name="Galperin M.Y."/>
            <person name="Jogler C."/>
        </authorList>
    </citation>
    <scope>NUCLEOTIDE SEQUENCE [LARGE SCALE GENOMIC DNA]</scope>
    <source>
        <strain evidence="4 5">Pan54</strain>
    </source>
</reference>
<dbReference type="PANTHER" id="PTHR43270">
    <property type="entry name" value="BETA-ALA-HIS DIPEPTIDASE"/>
    <property type="match status" value="1"/>
</dbReference>
<dbReference type="InterPro" id="IPR051458">
    <property type="entry name" value="Cyt/Met_Dipeptidase"/>
</dbReference>
<keyword evidence="5" id="KW-1185">Reference proteome</keyword>
<gene>
    <name evidence="4" type="ORF">Pan54_48070</name>
</gene>
<organism evidence="4 5">
    <name type="scientific">Rubinisphaera italica</name>
    <dbReference type="NCBI Taxonomy" id="2527969"/>
    <lineage>
        <taxon>Bacteria</taxon>
        <taxon>Pseudomonadati</taxon>
        <taxon>Planctomycetota</taxon>
        <taxon>Planctomycetia</taxon>
        <taxon>Planctomycetales</taxon>
        <taxon>Planctomycetaceae</taxon>
        <taxon>Rubinisphaera</taxon>
    </lineage>
</organism>
<dbReference type="GO" id="GO:0046872">
    <property type="term" value="F:metal ion binding"/>
    <property type="evidence" value="ECO:0007669"/>
    <property type="project" value="UniProtKB-KW"/>
</dbReference>
<protein>
    <recommendedName>
        <fullName evidence="6">Peptidase M20 dimerisation domain-containing protein</fullName>
    </recommendedName>
</protein>
<dbReference type="Pfam" id="PF01546">
    <property type="entry name" value="Peptidase_M20"/>
    <property type="match status" value="1"/>
</dbReference>
<evidence type="ECO:0000256" key="1">
    <source>
        <dbReference type="ARBA" id="ARBA00022670"/>
    </source>
</evidence>
<evidence type="ECO:0000256" key="3">
    <source>
        <dbReference type="ARBA" id="ARBA00022801"/>
    </source>
</evidence>
<dbReference type="Gene3D" id="3.30.70.360">
    <property type="match status" value="1"/>
</dbReference>
<comment type="caution">
    <text evidence="4">The sequence shown here is derived from an EMBL/GenBank/DDBJ whole genome shotgun (WGS) entry which is preliminary data.</text>
</comment>
<keyword evidence="1" id="KW-0645">Protease</keyword>
<sequence>MIGHQNESLPGENLGGSFLYAPVANSWVKAGFGSTHKAREPTRVTTDSTRLAEWGIWCNCWVTVPKARSTAALKSMLEAVCPPGIRMEFKDFHGCEGLVFNTSGDHFQAASRAIAHAFGKEPVFIREGGSIPVVASFEEIYGVETLLLGWGLNSDNLHSPNEHFHLANFHRGTLASAK</sequence>
<dbReference type="AlphaFoldDB" id="A0A5C5XLF1"/>
<dbReference type="GO" id="GO:0006508">
    <property type="term" value="P:proteolysis"/>
    <property type="evidence" value="ECO:0007669"/>
    <property type="project" value="UniProtKB-KW"/>
</dbReference>
<evidence type="ECO:0000313" key="4">
    <source>
        <dbReference type="EMBL" id="TWT64046.1"/>
    </source>
</evidence>
<evidence type="ECO:0000313" key="5">
    <source>
        <dbReference type="Proteomes" id="UP000316095"/>
    </source>
</evidence>
<dbReference type="Gene3D" id="3.40.630.10">
    <property type="entry name" value="Zn peptidases"/>
    <property type="match status" value="1"/>
</dbReference>
<accession>A0A5C5XLF1</accession>
<dbReference type="EMBL" id="SJPG01000001">
    <property type="protein sequence ID" value="TWT64046.1"/>
    <property type="molecule type" value="Genomic_DNA"/>
</dbReference>
<dbReference type="OrthoDB" id="9761532at2"/>
<dbReference type="SUPFAM" id="SSF53187">
    <property type="entry name" value="Zn-dependent exopeptidases"/>
    <property type="match status" value="1"/>
</dbReference>